<dbReference type="STRING" id="236814.IX39_10725"/>
<dbReference type="InterPro" id="IPR013785">
    <property type="entry name" value="Aldolase_TIM"/>
</dbReference>
<keyword evidence="2" id="KW-0808">Transferase</keyword>
<dbReference type="EMBL" id="JPRP01000001">
    <property type="protein sequence ID" value="KFF01064.1"/>
    <property type="molecule type" value="Genomic_DNA"/>
</dbReference>
<reference evidence="4 5" key="1">
    <citation type="submission" date="2014-07" db="EMBL/GenBank/DDBJ databases">
        <title>Genome of Chryseobacterium formosense LMG 24722.</title>
        <authorList>
            <person name="Pipes S.E."/>
            <person name="Stropko S.J."/>
            <person name="Newman J.D."/>
        </authorList>
    </citation>
    <scope>NUCLEOTIDE SEQUENCE [LARGE SCALE GENOMIC DNA]</scope>
    <source>
        <strain evidence="4 5">LMG 24722</strain>
    </source>
</reference>
<dbReference type="eggNOG" id="COG1605">
    <property type="taxonomic scope" value="Bacteria"/>
</dbReference>
<protein>
    <recommendedName>
        <fullName evidence="1">chorismate mutase</fullName>
        <ecNumber evidence="1">5.4.99.5</ecNumber>
    </recommendedName>
</protein>
<dbReference type="InterPro" id="IPR006218">
    <property type="entry name" value="DAHP1/KDSA"/>
</dbReference>
<dbReference type="PANTHER" id="PTHR43018:SF1">
    <property type="entry name" value="PROTEIN AROA(G)"/>
    <property type="match status" value="1"/>
</dbReference>
<evidence type="ECO:0000256" key="1">
    <source>
        <dbReference type="ARBA" id="ARBA00012404"/>
    </source>
</evidence>
<dbReference type="Pfam" id="PF01817">
    <property type="entry name" value="CM_2"/>
    <property type="match status" value="1"/>
</dbReference>
<dbReference type="GO" id="GO:0016740">
    <property type="term" value="F:transferase activity"/>
    <property type="evidence" value="ECO:0007669"/>
    <property type="project" value="UniProtKB-KW"/>
</dbReference>
<evidence type="ECO:0000256" key="2">
    <source>
        <dbReference type="ARBA" id="ARBA00022679"/>
    </source>
</evidence>
<dbReference type="GO" id="GO:0004106">
    <property type="term" value="F:chorismate mutase activity"/>
    <property type="evidence" value="ECO:0007669"/>
    <property type="project" value="UniProtKB-EC"/>
</dbReference>
<dbReference type="eggNOG" id="COG2876">
    <property type="taxonomic scope" value="Bacteria"/>
</dbReference>
<name>A0A085Z9F0_9FLAO</name>
<organism evidence="4 5">
    <name type="scientific">Chryseobacterium formosense</name>
    <dbReference type="NCBI Taxonomy" id="236814"/>
    <lineage>
        <taxon>Bacteria</taxon>
        <taxon>Pseudomonadati</taxon>
        <taxon>Bacteroidota</taxon>
        <taxon>Flavobacteriia</taxon>
        <taxon>Flavobacteriales</taxon>
        <taxon>Weeksellaceae</taxon>
        <taxon>Chryseobacterium group</taxon>
        <taxon>Chryseobacterium</taxon>
    </lineage>
</organism>
<dbReference type="EC" id="5.4.99.5" evidence="1"/>
<dbReference type="PANTHER" id="PTHR43018">
    <property type="entry name" value="PHOSPHO-2-DEHYDRO-3-DEOXYHEPTONATE ALDOLASE"/>
    <property type="match status" value="1"/>
</dbReference>
<dbReference type="Gene3D" id="1.20.59.10">
    <property type="entry name" value="Chorismate mutase"/>
    <property type="match status" value="1"/>
</dbReference>
<dbReference type="OrthoDB" id="9780456at2"/>
<dbReference type="SMART" id="SM00830">
    <property type="entry name" value="CM_2"/>
    <property type="match status" value="1"/>
</dbReference>
<evidence type="ECO:0000313" key="4">
    <source>
        <dbReference type="EMBL" id="KFF01064.1"/>
    </source>
</evidence>
<keyword evidence="5" id="KW-1185">Reference proteome</keyword>
<dbReference type="InterPro" id="IPR002701">
    <property type="entry name" value="CM_II_prokaryot"/>
</dbReference>
<dbReference type="InterPro" id="IPR036979">
    <property type="entry name" value="CM_dom_sf"/>
</dbReference>
<sequence>MNLRDLENSWIKDFQQPLIIAGPCSAESEQQMLETAKRIKNTNAQVPIFRAGIWKPRTKPNGFEGVGVIGLNWLKKVKEEYGFKTATEVANAHHVDAALEADVDILWIGARSTVNPFTVQEIAEALKGTEKIVLVKNPVNPDLALWIGALERLLGQDIKNLGAIHRGFSTYQKTKYRNNPNWQIALDFKSQFPNIPILIDPSHICGNRTGLADITQEALNVGYQGAIIETHCNPDEAWSDAAQQITPEVLGNMISNLKVRSTDLAGFDDEMGRHRTLISDLDFQLIELLSQRMKISAKIGKLKKENDIAIFQPERWKVITEYAVQKASETGMSQEFIEKVFKAIHEESIEVQNNIMIDR</sequence>
<dbReference type="InterPro" id="IPR052899">
    <property type="entry name" value="Class-I_DAHP_synthase"/>
</dbReference>
<evidence type="ECO:0000313" key="5">
    <source>
        <dbReference type="Proteomes" id="UP000028713"/>
    </source>
</evidence>
<proteinExistence type="predicted"/>
<dbReference type="AlphaFoldDB" id="A0A085Z9F0"/>
<dbReference type="PROSITE" id="PS51168">
    <property type="entry name" value="CHORISMATE_MUT_2"/>
    <property type="match status" value="1"/>
</dbReference>
<dbReference type="SUPFAM" id="SSF48600">
    <property type="entry name" value="Chorismate mutase II"/>
    <property type="match status" value="1"/>
</dbReference>
<dbReference type="RefSeq" id="WP_034676121.1">
    <property type="nucleotide sequence ID" value="NZ_FPAP01000001.1"/>
</dbReference>
<evidence type="ECO:0000259" key="3">
    <source>
        <dbReference type="PROSITE" id="PS51168"/>
    </source>
</evidence>
<accession>A0A085Z9F0</accession>
<gene>
    <name evidence="4" type="ORF">IX39_10725</name>
</gene>
<dbReference type="Pfam" id="PF00793">
    <property type="entry name" value="DAHP_synth_1"/>
    <property type="match status" value="1"/>
</dbReference>
<dbReference type="InterPro" id="IPR036263">
    <property type="entry name" value="Chorismate_II_sf"/>
</dbReference>
<dbReference type="Gene3D" id="3.20.20.70">
    <property type="entry name" value="Aldolase class I"/>
    <property type="match status" value="1"/>
</dbReference>
<dbReference type="GO" id="GO:0046417">
    <property type="term" value="P:chorismate metabolic process"/>
    <property type="evidence" value="ECO:0007669"/>
    <property type="project" value="InterPro"/>
</dbReference>
<dbReference type="SUPFAM" id="SSF51569">
    <property type="entry name" value="Aldolase"/>
    <property type="match status" value="1"/>
</dbReference>
<dbReference type="Proteomes" id="UP000028713">
    <property type="component" value="Unassembled WGS sequence"/>
</dbReference>
<comment type="caution">
    <text evidence="4">The sequence shown here is derived from an EMBL/GenBank/DDBJ whole genome shotgun (WGS) entry which is preliminary data.</text>
</comment>
<feature type="domain" description="Chorismate mutase" evidence="3">
    <location>
        <begin position="265"/>
        <end position="356"/>
    </location>
</feature>